<evidence type="ECO:0000256" key="1">
    <source>
        <dbReference type="SAM" id="MobiDB-lite"/>
    </source>
</evidence>
<keyword evidence="3" id="KW-1185">Reference proteome</keyword>
<evidence type="ECO:0000313" key="3">
    <source>
        <dbReference type="Proteomes" id="UP000184188"/>
    </source>
</evidence>
<dbReference type="EMBL" id="KV878351">
    <property type="protein sequence ID" value="OJJ43536.1"/>
    <property type="molecule type" value="Genomic_DNA"/>
</dbReference>
<gene>
    <name evidence="2" type="ORF">ASPZODRAFT_895004</name>
</gene>
<organism evidence="2 3">
    <name type="scientific">Penicilliopsis zonata CBS 506.65</name>
    <dbReference type="NCBI Taxonomy" id="1073090"/>
    <lineage>
        <taxon>Eukaryota</taxon>
        <taxon>Fungi</taxon>
        <taxon>Dikarya</taxon>
        <taxon>Ascomycota</taxon>
        <taxon>Pezizomycotina</taxon>
        <taxon>Eurotiomycetes</taxon>
        <taxon>Eurotiomycetidae</taxon>
        <taxon>Eurotiales</taxon>
        <taxon>Aspergillaceae</taxon>
        <taxon>Penicilliopsis</taxon>
    </lineage>
</organism>
<dbReference type="AlphaFoldDB" id="A0A1L9S8P8"/>
<dbReference type="VEuPathDB" id="FungiDB:ASPZODRAFT_895004"/>
<dbReference type="GeneID" id="34616823"/>
<proteinExistence type="predicted"/>
<feature type="compositionally biased region" description="Basic and acidic residues" evidence="1">
    <location>
        <begin position="143"/>
        <end position="171"/>
    </location>
</feature>
<accession>A0A1L9S8P8</accession>
<sequence length="177" mass="20156">MAEIVKIICSQPDQALVEIRAVVLDTLPVNFLTPHGRQSLPDFVIHRGPERTLQPVTGDAFTVCDLARIRFWKHGAKTSDQDDFYLFPLPAESLGRMVGVDTDTNAHAVLGRKFAHYANLPDGNRIDVAPVQPRVLTNEEMQEQQRRSQERQRQAEEEEAKQREIRRRDRQPPVPAA</sequence>
<name>A0A1L9S8P8_9EURO</name>
<dbReference type="Proteomes" id="UP000184188">
    <property type="component" value="Unassembled WGS sequence"/>
</dbReference>
<reference evidence="3" key="1">
    <citation type="journal article" date="2017" name="Genome Biol.">
        <title>Comparative genomics reveals high biological diversity and specific adaptations in the industrially and medically important fungal genus Aspergillus.</title>
        <authorList>
            <person name="de Vries R.P."/>
            <person name="Riley R."/>
            <person name="Wiebenga A."/>
            <person name="Aguilar-Osorio G."/>
            <person name="Amillis S."/>
            <person name="Uchima C.A."/>
            <person name="Anderluh G."/>
            <person name="Asadollahi M."/>
            <person name="Askin M."/>
            <person name="Barry K."/>
            <person name="Battaglia E."/>
            <person name="Bayram O."/>
            <person name="Benocci T."/>
            <person name="Braus-Stromeyer S.A."/>
            <person name="Caldana C."/>
            <person name="Canovas D."/>
            <person name="Cerqueira G.C."/>
            <person name="Chen F."/>
            <person name="Chen W."/>
            <person name="Choi C."/>
            <person name="Clum A."/>
            <person name="Dos Santos R.A."/>
            <person name="Damasio A.R."/>
            <person name="Diallinas G."/>
            <person name="Emri T."/>
            <person name="Fekete E."/>
            <person name="Flipphi M."/>
            <person name="Freyberg S."/>
            <person name="Gallo A."/>
            <person name="Gournas C."/>
            <person name="Habgood R."/>
            <person name="Hainaut M."/>
            <person name="Harispe M.L."/>
            <person name="Henrissat B."/>
            <person name="Hilden K.S."/>
            <person name="Hope R."/>
            <person name="Hossain A."/>
            <person name="Karabika E."/>
            <person name="Karaffa L."/>
            <person name="Karanyi Z."/>
            <person name="Krasevec N."/>
            <person name="Kuo A."/>
            <person name="Kusch H."/>
            <person name="LaButti K."/>
            <person name="Lagendijk E.L."/>
            <person name="Lapidus A."/>
            <person name="Levasseur A."/>
            <person name="Lindquist E."/>
            <person name="Lipzen A."/>
            <person name="Logrieco A.F."/>
            <person name="MacCabe A."/>
            <person name="Maekelae M.R."/>
            <person name="Malavazi I."/>
            <person name="Melin P."/>
            <person name="Meyer V."/>
            <person name="Mielnichuk N."/>
            <person name="Miskei M."/>
            <person name="Molnar A.P."/>
            <person name="Mule G."/>
            <person name="Ngan C.Y."/>
            <person name="Orejas M."/>
            <person name="Orosz E."/>
            <person name="Ouedraogo J.P."/>
            <person name="Overkamp K.M."/>
            <person name="Park H.-S."/>
            <person name="Perrone G."/>
            <person name="Piumi F."/>
            <person name="Punt P.J."/>
            <person name="Ram A.F."/>
            <person name="Ramon A."/>
            <person name="Rauscher S."/>
            <person name="Record E."/>
            <person name="Riano-Pachon D.M."/>
            <person name="Robert V."/>
            <person name="Roehrig J."/>
            <person name="Ruller R."/>
            <person name="Salamov A."/>
            <person name="Salih N.S."/>
            <person name="Samson R.A."/>
            <person name="Sandor E."/>
            <person name="Sanguinetti M."/>
            <person name="Schuetze T."/>
            <person name="Sepcic K."/>
            <person name="Shelest E."/>
            <person name="Sherlock G."/>
            <person name="Sophianopoulou V."/>
            <person name="Squina F.M."/>
            <person name="Sun H."/>
            <person name="Susca A."/>
            <person name="Todd R.B."/>
            <person name="Tsang A."/>
            <person name="Unkles S.E."/>
            <person name="van de Wiele N."/>
            <person name="van Rossen-Uffink D."/>
            <person name="Oliveira J.V."/>
            <person name="Vesth T.C."/>
            <person name="Visser J."/>
            <person name="Yu J.-H."/>
            <person name="Zhou M."/>
            <person name="Andersen M.R."/>
            <person name="Archer D.B."/>
            <person name="Baker S.E."/>
            <person name="Benoit I."/>
            <person name="Brakhage A.A."/>
            <person name="Braus G.H."/>
            <person name="Fischer R."/>
            <person name="Frisvad J.C."/>
            <person name="Goldman G.H."/>
            <person name="Houbraken J."/>
            <person name="Oakley B."/>
            <person name="Pocsi I."/>
            <person name="Scazzocchio C."/>
            <person name="Seiboth B."/>
            <person name="vanKuyk P.A."/>
            <person name="Wortman J."/>
            <person name="Dyer P.S."/>
            <person name="Grigoriev I.V."/>
        </authorList>
    </citation>
    <scope>NUCLEOTIDE SEQUENCE [LARGE SCALE GENOMIC DNA]</scope>
    <source>
        <strain evidence="3">CBS 506.65</strain>
    </source>
</reference>
<evidence type="ECO:0000313" key="2">
    <source>
        <dbReference type="EMBL" id="OJJ43536.1"/>
    </source>
</evidence>
<feature type="region of interest" description="Disordered" evidence="1">
    <location>
        <begin position="138"/>
        <end position="177"/>
    </location>
</feature>
<protein>
    <submittedName>
        <fullName evidence="2">Uncharacterized protein</fullName>
    </submittedName>
</protein>
<dbReference type="RefSeq" id="XP_022578046.1">
    <property type="nucleotide sequence ID" value="XM_022730359.1"/>
</dbReference>